<evidence type="ECO:0000259" key="3">
    <source>
        <dbReference type="Pfam" id="PF00483"/>
    </source>
</evidence>
<name>I1YLJ0_METFJ</name>
<dbReference type="Gene3D" id="3.90.550.10">
    <property type="entry name" value="Spore Coat Polysaccharide Biosynthesis Protein SpsA, Chain A"/>
    <property type="match status" value="1"/>
</dbReference>
<accession>I1YLJ0</accession>
<protein>
    <submittedName>
        <fullName evidence="4">Glucose-1-phosphate thymidylyltransferase</fullName>
        <ecNumber evidence="4">2.7.7.24</ecNumber>
    </submittedName>
</protein>
<dbReference type="SUPFAM" id="SSF53448">
    <property type="entry name" value="Nucleotide-diphospho-sugar transferases"/>
    <property type="match status" value="1"/>
</dbReference>
<dbReference type="InterPro" id="IPR054790">
    <property type="entry name" value="MurU"/>
</dbReference>
<feature type="domain" description="Nucleotidyl transferase" evidence="3">
    <location>
        <begin position="1"/>
        <end position="128"/>
    </location>
</feature>
<evidence type="ECO:0000313" key="4">
    <source>
        <dbReference type="EMBL" id="AFJ03783.1"/>
    </source>
</evidence>
<sequence>MILAAGRGERLRPLTDHTPKPLLLAGNKPLIVHLIQQLVSAGFNEIVINHAHLGEQFPAVLGDGHQWHANLTYSAENNGGLETAGGIIHALPILGSAPFLVVNGDIWTDYPFRKLRHALADNKDCHLILTHNPAHHPDGDFALTQAGLLDLTGDKKYTYSGIGVYHPRLFAGLDDRKRPLKPLLLEAIATQRATGAYFDGTWSDIGTVERLEALNRHLLSRNTSSA</sequence>
<evidence type="ECO:0000256" key="2">
    <source>
        <dbReference type="ARBA" id="ARBA00022695"/>
    </source>
</evidence>
<dbReference type="Pfam" id="PF00483">
    <property type="entry name" value="NTP_transferase"/>
    <property type="match status" value="1"/>
</dbReference>
<dbReference type="PATRIC" id="fig|754477.3.peg.2618"/>
<dbReference type="InterPro" id="IPR005835">
    <property type="entry name" value="NTP_transferase_dom"/>
</dbReference>
<dbReference type="CDD" id="cd06422">
    <property type="entry name" value="NTP_transferase_like_1"/>
    <property type="match status" value="1"/>
</dbReference>
<dbReference type="STRING" id="754477.Q7C_2662"/>
<dbReference type="InterPro" id="IPR029044">
    <property type="entry name" value="Nucleotide-diphossugar_trans"/>
</dbReference>
<dbReference type="AlphaFoldDB" id="I1YLJ0"/>
<dbReference type="KEGG" id="mec:Q7C_2662"/>
<proteinExistence type="predicted"/>
<dbReference type="NCBIfam" id="NF045761">
    <property type="entry name" value="NAMPUrTaseMurU"/>
    <property type="match status" value="1"/>
</dbReference>
<gene>
    <name evidence="4" type="ordered locus">Q7C_2662</name>
</gene>
<evidence type="ECO:0000313" key="5">
    <source>
        <dbReference type="Proteomes" id="UP000009145"/>
    </source>
</evidence>
<keyword evidence="2 4" id="KW-0548">Nucleotidyltransferase</keyword>
<keyword evidence="5" id="KW-1185">Reference proteome</keyword>
<dbReference type="InterPro" id="IPR050065">
    <property type="entry name" value="GlmU-like"/>
</dbReference>
<dbReference type="PANTHER" id="PTHR43584:SF8">
    <property type="entry name" value="N-ACETYLMURAMATE ALPHA-1-PHOSPHATE URIDYLYLTRANSFERASE"/>
    <property type="match status" value="1"/>
</dbReference>
<organism evidence="4 5">
    <name type="scientific">Methylophaga frappieri (strain ATCC BAA-2434 / DSM 25690 / JAM7)</name>
    <dbReference type="NCBI Taxonomy" id="754477"/>
    <lineage>
        <taxon>Bacteria</taxon>
        <taxon>Pseudomonadati</taxon>
        <taxon>Pseudomonadota</taxon>
        <taxon>Gammaproteobacteria</taxon>
        <taxon>Thiotrichales</taxon>
        <taxon>Piscirickettsiaceae</taxon>
        <taxon>Methylophaga</taxon>
    </lineage>
</organism>
<dbReference type="eggNOG" id="COG1208">
    <property type="taxonomic scope" value="Bacteria"/>
</dbReference>
<dbReference type="GO" id="GO:0008879">
    <property type="term" value="F:glucose-1-phosphate thymidylyltransferase activity"/>
    <property type="evidence" value="ECO:0007669"/>
    <property type="project" value="UniProtKB-EC"/>
</dbReference>
<evidence type="ECO:0000256" key="1">
    <source>
        <dbReference type="ARBA" id="ARBA00022679"/>
    </source>
</evidence>
<dbReference type="HOGENOM" id="CLU_029499_2_1_6"/>
<dbReference type="EC" id="2.7.7.24" evidence="4"/>
<dbReference type="PANTHER" id="PTHR43584">
    <property type="entry name" value="NUCLEOTIDYL TRANSFERASE"/>
    <property type="match status" value="1"/>
</dbReference>
<dbReference type="Proteomes" id="UP000009145">
    <property type="component" value="Chromosome"/>
</dbReference>
<keyword evidence="1 4" id="KW-0808">Transferase</keyword>
<reference evidence="4 5" key="1">
    <citation type="journal article" date="2012" name="J. Bacteriol.">
        <title>Complete genome sequences of Methylophaga sp. strain JAM1 and Methylophaga sp. strain JAM7.</title>
        <authorList>
            <person name="Villeneuve C."/>
            <person name="Martineau C."/>
            <person name="Mauffrey F."/>
            <person name="Villemur R."/>
        </authorList>
    </citation>
    <scope>NUCLEOTIDE SEQUENCE [LARGE SCALE GENOMIC DNA]</scope>
    <source>
        <strain evidence="4 5">JAM7</strain>
    </source>
</reference>
<dbReference type="EMBL" id="CP003380">
    <property type="protein sequence ID" value="AFJ03783.1"/>
    <property type="molecule type" value="Genomic_DNA"/>
</dbReference>